<dbReference type="AlphaFoldDB" id="A0A5C6QIQ6"/>
<organism evidence="1 2">
    <name type="scientific">Colwellia demingiae</name>
    <dbReference type="NCBI Taxonomy" id="89401"/>
    <lineage>
        <taxon>Bacteria</taxon>
        <taxon>Pseudomonadati</taxon>
        <taxon>Pseudomonadota</taxon>
        <taxon>Gammaproteobacteria</taxon>
        <taxon>Alteromonadales</taxon>
        <taxon>Colwelliaceae</taxon>
        <taxon>Colwellia</taxon>
    </lineage>
</organism>
<reference evidence="1 2" key="1">
    <citation type="submission" date="2019-07" db="EMBL/GenBank/DDBJ databases">
        <title>Genomes of sea-ice associated Colwellia species.</title>
        <authorList>
            <person name="Bowman J.P."/>
        </authorList>
    </citation>
    <scope>NUCLEOTIDE SEQUENCE [LARGE SCALE GENOMIC DNA]</scope>
    <source>
        <strain evidence="1 2">ACAM 459</strain>
    </source>
</reference>
<sequence length="367" mass="41087">MISCIKIIKNEYMLKLESTDLANLLIHDESLLAAIIKLLKEKRFTTTTAFALKKALNISLENLSSPFISNLFLKPLSELLVQDLISAFKEVERLIYLHPTNKKVSVSSIFRSLISETDSTLSGGIAIGSCPFQTRFSMKYPLNMAKVPCSSSNIYVIRVNPRNNKSSHTIIDPDTLQGVIQPNGLLSISLNKAQENSSHTWVEGSKAQSWLMTLQVIASENNTASILYLFNSSPEILDSKDILRAFIQLKGILQRSKIKSVIKRVNEIFALLALGGNTKSGHSLESYRLPSHLISNSEVPENKYLHEVGKYLTFKVLVDQSILYYYVNAGPSTVHSFLLKSLEKQSSNSETKPVKYRNFTLLRTALK</sequence>
<protein>
    <submittedName>
        <fullName evidence="1">Uncharacterized protein</fullName>
    </submittedName>
</protein>
<comment type="caution">
    <text evidence="1">The sequence shown here is derived from an EMBL/GenBank/DDBJ whole genome shotgun (WGS) entry which is preliminary data.</text>
</comment>
<gene>
    <name evidence="1" type="ORF">ESZ36_08260</name>
</gene>
<dbReference type="EMBL" id="VOLT01000004">
    <property type="protein sequence ID" value="TWX68482.1"/>
    <property type="molecule type" value="Genomic_DNA"/>
</dbReference>
<evidence type="ECO:0000313" key="2">
    <source>
        <dbReference type="Proteomes" id="UP000321822"/>
    </source>
</evidence>
<dbReference type="RefSeq" id="WP_146786218.1">
    <property type="nucleotide sequence ID" value="NZ_VOLT01000004.1"/>
</dbReference>
<name>A0A5C6QIQ6_9GAMM</name>
<accession>A0A5C6QIQ6</accession>
<proteinExistence type="predicted"/>
<evidence type="ECO:0000313" key="1">
    <source>
        <dbReference type="EMBL" id="TWX68482.1"/>
    </source>
</evidence>
<dbReference type="Proteomes" id="UP000321822">
    <property type="component" value="Unassembled WGS sequence"/>
</dbReference>
<keyword evidence="2" id="KW-1185">Reference proteome</keyword>